<protein>
    <recommendedName>
        <fullName evidence="1">5-oxoprolinase subunit A</fullName>
        <shortName evidence="1">5-OPase subunit A</shortName>
        <ecNumber evidence="1">3.5.2.9</ecNumber>
    </recommendedName>
    <alternativeName>
        <fullName evidence="1">5-oxoprolinase (ATP-hydrolyzing) subunit A</fullName>
    </alternativeName>
</protein>
<dbReference type="EMBL" id="FLUO01000002">
    <property type="protein sequence ID" value="SBW11615.1"/>
    <property type="molecule type" value="Genomic_DNA"/>
</dbReference>
<dbReference type="HAMAP" id="MF_00691">
    <property type="entry name" value="PxpA"/>
    <property type="match status" value="1"/>
</dbReference>
<comment type="similarity">
    <text evidence="1">Belongs to the LamB/PxpA family.</text>
</comment>
<comment type="subunit">
    <text evidence="1">Forms a complex composed of PxpA, PxpB and PxpC.</text>
</comment>
<dbReference type="Gene3D" id="3.20.20.370">
    <property type="entry name" value="Glycoside hydrolase/deacetylase"/>
    <property type="match status" value="1"/>
</dbReference>
<dbReference type="GO" id="GO:0017168">
    <property type="term" value="F:5-oxoprolinase (ATP-hydrolyzing) activity"/>
    <property type="evidence" value="ECO:0007669"/>
    <property type="project" value="UniProtKB-UniRule"/>
</dbReference>
<evidence type="ECO:0000256" key="1">
    <source>
        <dbReference type="HAMAP-Rule" id="MF_00691"/>
    </source>
</evidence>
<name>A0A212KJ65_9PROT</name>
<gene>
    <name evidence="2" type="primary">ybgL</name>
    <name evidence="1" type="synonym">pxpA</name>
    <name evidence="2" type="ORF">KL86APRO_20249</name>
</gene>
<keyword evidence="1" id="KW-0067">ATP-binding</keyword>
<dbReference type="Pfam" id="PF03746">
    <property type="entry name" value="LamB_YcsF"/>
    <property type="match status" value="1"/>
</dbReference>
<proteinExistence type="inferred from homology"/>
<comment type="function">
    <text evidence="1">Catalyzes the cleavage of 5-oxoproline to form L-glutamate coupled to the hydrolysis of ATP to ADP and inorganic phosphate.</text>
</comment>
<dbReference type="AlphaFoldDB" id="A0A212KJ65"/>
<keyword evidence="1" id="KW-0547">Nucleotide-binding</keyword>
<dbReference type="InterPro" id="IPR005501">
    <property type="entry name" value="LamB/YcsF/PxpA-like"/>
</dbReference>
<evidence type="ECO:0000313" key="2">
    <source>
        <dbReference type="EMBL" id="SBW11615.1"/>
    </source>
</evidence>
<reference evidence="2" key="1">
    <citation type="submission" date="2016-04" db="EMBL/GenBank/DDBJ databases">
        <authorList>
            <person name="Evans L.H."/>
            <person name="Alamgir A."/>
            <person name="Owens N."/>
            <person name="Weber N.D."/>
            <person name="Virtaneva K."/>
            <person name="Barbian K."/>
            <person name="Babar A."/>
            <person name="Rosenke K."/>
        </authorList>
    </citation>
    <scope>NUCLEOTIDE SEQUENCE</scope>
    <source>
        <strain evidence="2">86</strain>
    </source>
</reference>
<dbReference type="GO" id="GO:0005524">
    <property type="term" value="F:ATP binding"/>
    <property type="evidence" value="ECO:0007669"/>
    <property type="project" value="UniProtKB-UniRule"/>
</dbReference>
<dbReference type="NCBIfam" id="NF003816">
    <property type="entry name" value="PRK05406.1-5"/>
    <property type="match status" value="1"/>
</dbReference>
<dbReference type="PANTHER" id="PTHR30292:SF0">
    <property type="entry name" value="5-OXOPROLINASE SUBUNIT A"/>
    <property type="match status" value="1"/>
</dbReference>
<organism evidence="2">
    <name type="scientific">uncultured Alphaproteobacteria bacterium</name>
    <dbReference type="NCBI Taxonomy" id="91750"/>
    <lineage>
        <taxon>Bacteria</taxon>
        <taxon>Pseudomonadati</taxon>
        <taxon>Pseudomonadota</taxon>
        <taxon>Alphaproteobacteria</taxon>
        <taxon>environmental samples</taxon>
    </lineage>
</organism>
<sequence length="259" mass="26997">MALEINLNADMGESFGAYVIGNDPAMLEVVASANIACGFHAGDPLVMRETVGLAFKNRVSVGAHPGFPDLQGFGRRKMQMSAKEVEAITIVQIGALQAVAAAAGGRVTHVKPHGALNNIAAVDDDLAAALARAIKAVDPSLIFLAPACSAMARASAAAGLKTAIEIFADRAYQPDGQLVTRGKPGAMIHDPQQALDHVLRMVREQALFPLAGGRIDTAVDSVCVHGDGPEAEATARLVREGLTREGYAVLPLPEMAKFA</sequence>
<dbReference type="PANTHER" id="PTHR30292">
    <property type="entry name" value="UNCHARACTERIZED PROTEIN YBGL-RELATED"/>
    <property type="match status" value="1"/>
</dbReference>
<dbReference type="InterPro" id="IPR011330">
    <property type="entry name" value="Glyco_hydro/deAcase_b/a-brl"/>
</dbReference>
<comment type="catalytic activity">
    <reaction evidence="1">
        <text>5-oxo-L-proline + ATP + 2 H2O = L-glutamate + ADP + phosphate + H(+)</text>
        <dbReference type="Rhea" id="RHEA:10348"/>
        <dbReference type="ChEBI" id="CHEBI:15377"/>
        <dbReference type="ChEBI" id="CHEBI:15378"/>
        <dbReference type="ChEBI" id="CHEBI:29985"/>
        <dbReference type="ChEBI" id="CHEBI:30616"/>
        <dbReference type="ChEBI" id="CHEBI:43474"/>
        <dbReference type="ChEBI" id="CHEBI:58402"/>
        <dbReference type="ChEBI" id="CHEBI:456216"/>
        <dbReference type="EC" id="3.5.2.9"/>
    </reaction>
</comment>
<dbReference type="SUPFAM" id="SSF88713">
    <property type="entry name" value="Glycoside hydrolase/deacetylase"/>
    <property type="match status" value="1"/>
</dbReference>
<accession>A0A212KJ65</accession>
<dbReference type="EC" id="3.5.2.9" evidence="1"/>
<dbReference type="GO" id="GO:0005975">
    <property type="term" value="P:carbohydrate metabolic process"/>
    <property type="evidence" value="ECO:0007669"/>
    <property type="project" value="InterPro"/>
</dbReference>
<dbReference type="CDD" id="cd10787">
    <property type="entry name" value="LamB_YcsF_like"/>
    <property type="match status" value="1"/>
</dbReference>
<keyword evidence="1" id="KW-0378">Hydrolase</keyword>
<dbReference type="NCBIfam" id="NF003814">
    <property type="entry name" value="PRK05406.1-3"/>
    <property type="match status" value="1"/>
</dbReference>